<keyword evidence="7" id="KW-0808">Transferase</keyword>
<evidence type="ECO:0000256" key="14">
    <source>
        <dbReference type="ARBA" id="ARBA00022989"/>
    </source>
</evidence>
<gene>
    <name evidence="23" type="ORF">CASFOL_035927</name>
</gene>
<keyword evidence="15 20" id="KW-0472">Membrane</keyword>
<evidence type="ECO:0000256" key="12">
    <source>
        <dbReference type="ARBA" id="ARBA00022777"/>
    </source>
</evidence>
<evidence type="ECO:0000256" key="9">
    <source>
        <dbReference type="ARBA" id="ARBA00022729"/>
    </source>
</evidence>
<evidence type="ECO:0000256" key="10">
    <source>
        <dbReference type="ARBA" id="ARBA00022734"/>
    </source>
</evidence>
<comment type="similarity">
    <text evidence="2">In the N-terminal section; belongs to the leguminous lectin family.</text>
</comment>
<dbReference type="PROSITE" id="PS50011">
    <property type="entry name" value="PROTEIN_KINASE_DOM"/>
    <property type="match status" value="1"/>
</dbReference>
<evidence type="ECO:0000256" key="21">
    <source>
        <dbReference type="SAM" id="SignalP"/>
    </source>
</evidence>
<dbReference type="PROSITE" id="PS00108">
    <property type="entry name" value="PROTEIN_KINASE_ST"/>
    <property type="match status" value="1"/>
</dbReference>
<keyword evidence="8 20" id="KW-0812">Transmembrane</keyword>
<dbReference type="InterPro" id="IPR000985">
    <property type="entry name" value="Lectin_LegA_CS"/>
</dbReference>
<keyword evidence="9 21" id="KW-0732">Signal</keyword>
<keyword evidence="11 18" id="KW-0547">Nucleotide-binding</keyword>
<dbReference type="GO" id="GO:0030246">
    <property type="term" value="F:carbohydrate binding"/>
    <property type="evidence" value="ECO:0007669"/>
    <property type="project" value="UniProtKB-KW"/>
</dbReference>
<proteinExistence type="inferred from homology"/>
<dbReference type="InterPro" id="IPR011009">
    <property type="entry name" value="Kinase-like_dom_sf"/>
</dbReference>
<dbReference type="PANTHER" id="PTHR27007">
    <property type="match status" value="1"/>
</dbReference>
<evidence type="ECO:0000313" key="23">
    <source>
        <dbReference type="EMBL" id="KAL3621015.1"/>
    </source>
</evidence>
<accession>A0ABD3BU41</accession>
<dbReference type="EMBL" id="JAVIJP010000066">
    <property type="protein sequence ID" value="KAL3621015.1"/>
    <property type="molecule type" value="Genomic_DNA"/>
</dbReference>
<dbReference type="SUPFAM" id="SSF56112">
    <property type="entry name" value="Protein kinase-like (PK-like)"/>
    <property type="match status" value="1"/>
</dbReference>
<dbReference type="GO" id="GO:0004674">
    <property type="term" value="F:protein serine/threonine kinase activity"/>
    <property type="evidence" value="ECO:0007669"/>
    <property type="project" value="UniProtKB-KW"/>
</dbReference>
<evidence type="ECO:0000259" key="22">
    <source>
        <dbReference type="PROSITE" id="PS50011"/>
    </source>
</evidence>
<dbReference type="InterPro" id="IPR001220">
    <property type="entry name" value="Legume_lectin_dom"/>
</dbReference>
<evidence type="ECO:0000256" key="13">
    <source>
        <dbReference type="ARBA" id="ARBA00022840"/>
    </source>
</evidence>
<evidence type="ECO:0000256" key="7">
    <source>
        <dbReference type="ARBA" id="ARBA00022679"/>
    </source>
</evidence>
<keyword evidence="24" id="KW-1185">Reference proteome</keyword>
<comment type="subcellular location">
    <subcellularLocation>
        <location evidence="1">Cell membrane</location>
        <topology evidence="1">Single-pass type I membrane protein</topology>
    </subcellularLocation>
</comment>
<dbReference type="AlphaFoldDB" id="A0ABD3BU41"/>
<evidence type="ECO:0000256" key="5">
    <source>
        <dbReference type="ARBA" id="ARBA00022475"/>
    </source>
</evidence>
<keyword evidence="13 18" id="KW-0067">ATP-binding</keyword>
<dbReference type="Pfam" id="PF00069">
    <property type="entry name" value="Pkinase"/>
    <property type="match status" value="1"/>
</dbReference>
<feature type="signal peptide" evidence="21">
    <location>
        <begin position="1"/>
        <end position="22"/>
    </location>
</feature>
<evidence type="ECO:0000256" key="15">
    <source>
        <dbReference type="ARBA" id="ARBA00023136"/>
    </source>
</evidence>
<dbReference type="Pfam" id="PF00139">
    <property type="entry name" value="Lectin_legB"/>
    <property type="match status" value="1"/>
</dbReference>
<evidence type="ECO:0000256" key="8">
    <source>
        <dbReference type="ARBA" id="ARBA00022692"/>
    </source>
</evidence>
<dbReference type="GO" id="GO:0005524">
    <property type="term" value="F:ATP binding"/>
    <property type="evidence" value="ECO:0007669"/>
    <property type="project" value="UniProtKB-UniRule"/>
</dbReference>
<dbReference type="PROSITE" id="PS00107">
    <property type="entry name" value="PROTEIN_KINASE_ATP"/>
    <property type="match status" value="1"/>
</dbReference>
<reference evidence="24" key="1">
    <citation type="journal article" date="2024" name="IScience">
        <title>Strigolactones Initiate the Formation of Haustorium-like Structures in Castilleja.</title>
        <authorList>
            <person name="Buerger M."/>
            <person name="Peterson D."/>
            <person name="Chory J."/>
        </authorList>
    </citation>
    <scope>NUCLEOTIDE SEQUENCE [LARGE SCALE GENOMIC DNA]</scope>
</reference>
<feature type="chain" id="PRO_5044760067" description="non-specific serine/threonine protein kinase" evidence="21">
    <location>
        <begin position="23"/>
        <end position="702"/>
    </location>
</feature>
<dbReference type="FunFam" id="1.10.510.10:FF:000240">
    <property type="entry name" value="Lectin-domain containing receptor kinase A4.3"/>
    <property type="match status" value="1"/>
</dbReference>
<evidence type="ECO:0000256" key="6">
    <source>
        <dbReference type="ARBA" id="ARBA00022527"/>
    </source>
</evidence>
<evidence type="ECO:0000313" key="24">
    <source>
        <dbReference type="Proteomes" id="UP001632038"/>
    </source>
</evidence>
<evidence type="ECO:0000256" key="4">
    <source>
        <dbReference type="ARBA" id="ARBA00012513"/>
    </source>
</evidence>
<keyword evidence="6" id="KW-0723">Serine/threonine-protein kinase</keyword>
<dbReference type="Gene3D" id="2.60.120.200">
    <property type="match status" value="1"/>
</dbReference>
<dbReference type="GO" id="GO:0005886">
    <property type="term" value="C:plasma membrane"/>
    <property type="evidence" value="ECO:0007669"/>
    <property type="project" value="UniProtKB-SubCell"/>
</dbReference>
<dbReference type="FunFam" id="3.30.200.20:FF:000168">
    <property type="entry name" value="L-type lectin-domain containing receptor kinase IX.1"/>
    <property type="match status" value="1"/>
</dbReference>
<feature type="domain" description="Protein kinase" evidence="22">
    <location>
        <begin position="365"/>
        <end position="642"/>
    </location>
</feature>
<dbReference type="Gene3D" id="3.30.200.20">
    <property type="entry name" value="Phosphorylase Kinase, domain 1"/>
    <property type="match status" value="1"/>
</dbReference>
<evidence type="ECO:0000256" key="3">
    <source>
        <dbReference type="ARBA" id="ARBA00010217"/>
    </source>
</evidence>
<dbReference type="PROSITE" id="PS00308">
    <property type="entry name" value="LECTIN_LEGUME_ALPHA"/>
    <property type="match status" value="1"/>
</dbReference>
<evidence type="ECO:0000256" key="17">
    <source>
        <dbReference type="ARBA" id="ARBA00023180"/>
    </source>
</evidence>
<dbReference type="InterPro" id="IPR050528">
    <property type="entry name" value="L-type_Lectin-RKs"/>
</dbReference>
<dbReference type="EC" id="2.7.11.1" evidence="4"/>
<evidence type="ECO:0000256" key="16">
    <source>
        <dbReference type="ARBA" id="ARBA00023170"/>
    </source>
</evidence>
<dbReference type="InterPro" id="IPR013320">
    <property type="entry name" value="ConA-like_dom_sf"/>
</dbReference>
<keyword evidence="12" id="KW-0418">Kinase</keyword>
<organism evidence="23 24">
    <name type="scientific">Castilleja foliolosa</name>
    <dbReference type="NCBI Taxonomy" id="1961234"/>
    <lineage>
        <taxon>Eukaryota</taxon>
        <taxon>Viridiplantae</taxon>
        <taxon>Streptophyta</taxon>
        <taxon>Embryophyta</taxon>
        <taxon>Tracheophyta</taxon>
        <taxon>Spermatophyta</taxon>
        <taxon>Magnoliopsida</taxon>
        <taxon>eudicotyledons</taxon>
        <taxon>Gunneridae</taxon>
        <taxon>Pentapetalae</taxon>
        <taxon>asterids</taxon>
        <taxon>lamiids</taxon>
        <taxon>Lamiales</taxon>
        <taxon>Orobanchaceae</taxon>
        <taxon>Pedicularideae</taxon>
        <taxon>Castillejinae</taxon>
        <taxon>Castilleja</taxon>
    </lineage>
</organism>
<keyword evidence="17" id="KW-0325">Glycoprotein</keyword>
<comment type="caution">
    <text evidence="23">The sequence shown here is derived from an EMBL/GenBank/DDBJ whole genome shotgun (WGS) entry which is preliminary data.</text>
</comment>
<dbReference type="PROSITE" id="PS00307">
    <property type="entry name" value="LECTIN_LEGUME_BETA"/>
    <property type="match status" value="1"/>
</dbReference>
<protein>
    <recommendedName>
        <fullName evidence="4">non-specific serine/threonine protein kinase</fullName>
        <ecNumber evidence="4">2.7.11.1</ecNumber>
    </recommendedName>
</protein>
<comment type="similarity">
    <text evidence="3">In the C-terminal section; belongs to the protein kinase superfamily. Ser/Thr protein kinase family.</text>
</comment>
<name>A0ABD3BU41_9LAMI</name>
<evidence type="ECO:0000256" key="11">
    <source>
        <dbReference type="ARBA" id="ARBA00022741"/>
    </source>
</evidence>
<feature type="transmembrane region" description="Helical" evidence="20">
    <location>
        <begin position="296"/>
        <end position="320"/>
    </location>
</feature>
<evidence type="ECO:0000256" key="1">
    <source>
        <dbReference type="ARBA" id="ARBA00004251"/>
    </source>
</evidence>
<evidence type="ECO:0000256" key="2">
    <source>
        <dbReference type="ARBA" id="ARBA00008536"/>
    </source>
</evidence>
<evidence type="ECO:0000256" key="18">
    <source>
        <dbReference type="PROSITE-ProRule" id="PRU10141"/>
    </source>
</evidence>
<dbReference type="InterPro" id="IPR019825">
    <property type="entry name" value="Lectin_legB_Mn/Ca_BS"/>
</dbReference>
<evidence type="ECO:0000256" key="20">
    <source>
        <dbReference type="SAM" id="Phobius"/>
    </source>
</evidence>
<dbReference type="CDD" id="cd14066">
    <property type="entry name" value="STKc_IRAK"/>
    <property type="match status" value="1"/>
</dbReference>
<feature type="binding site" evidence="18">
    <location>
        <position position="394"/>
    </location>
    <ligand>
        <name>ATP</name>
        <dbReference type="ChEBI" id="CHEBI:30616"/>
    </ligand>
</feature>
<dbReference type="InterPro" id="IPR017441">
    <property type="entry name" value="Protein_kinase_ATP_BS"/>
</dbReference>
<dbReference type="Proteomes" id="UP001632038">
    <property type="component" value="Unassembled WGS sequence"/>
</dbReference>
<keyword evidence="14 20" id="KW-1133">Transmembrane helix</keyword>
<dbReference type="CDD" id="cd06899">
    <property type="entry name" value="lectin_legume_LecRK_Arcelin_ConA"/>
    <property type="match status" value="1"/>
</dbReference>
<sequence length="702" mass="78023">MSTRNNPIIFFFISFLIPSSYSLSFNLSTIGPEHQGRFINVTGDASITNQGIQVTPNELALGPMHVMGRATYIKPLHLWDRASGNLTDFTTQFSFVIDSFGNNTYADGLAFFLGPVGSSIQSWSCGGSLGIGNSDIPLGSTPYSFVAVEFDTCQNTDYDLLGGPHIGIDINTMASVNTTTWQNNVTLGLQNDAWISYNATSMMLRVEVTSVSGNMTRRDSLSYEVDLRDILPEYVTFGFSAATGKSYETHTVRSWQFSSNFEVHVTSKEITPITAPAPGSRNSGAGPHDPKNKTRFVIVGSYIGLSVIIFIMAFASYCLWWRKKYKKGSSDYEEEDHPDMDMEFEKGSGAKRFSYNELVLATTNFSNEGKLGEGGFGGVYKGFLRETDSYIAVKRVSDGSKQGLKEYASEVKIISQLRHRNLVQLIGWCHQRGELMLVYEFMPNGSLDSYLFKSKSILSWEVRYKIAQGLALGLLYLHEEWERCVVHRDIKSSNIMLDSNFNAKLGDFGLARLVDHEKGSQTTVLAGTMGYMAPECVITGRASKETDVYSFGVVLLEIACGRRPIARKNSDQIVLVEWVWSLYGMGKLLDAADPNLSTEFDEREMEQLMTVGLWCVHPDSNNRPSIRQAIQVLSFETSLPILPPELPLPMYSDVTMSSVEIYNITDTYSGSVSDFNYSNYSNSSNVNSSPESKATALLEKRD</sequence>
<feature type="region of interest" description="Disordered" evidence="19">
    <location>
        <begin position="681"/>
        <end position="702"/>
    </location>
</feature>
<evidence type="ECO:0000256" key="19">
    <source>
        <dbReference type="SAM" id="MobiDB-lite"/>
    </source>
</evidence>
<dbReference type="SMART" id="SM00220">
    <property type="entry name" value="S_TKc"/>
    <property type="match status" value="1"/>
</dbReference>
<dbReference type="InterPro" id="IPR008271">
    <property type="entry name" value="Ser/Thr_kinase_AS"/>
</dbReference>
<keyword evidence="16" id="KW-0675">Receptor</keyword>
<dbReference type="GO" id="GO:0002229">
    <property type="term" value="P:defense response to oomycetes"/>
    <property type="evidence" value="ECO:0007669"/>
    <property type="project" value="UniProtKB-ARBA"/>
</dbReference>
<keyword evidence="5" id="KW-1003">Cell membrane</keyword>
<dbReference type="InterPro" id="IPR000719">
    <property type="entry name" value="Prot_kinase_dom"/>
</dbReference>
<dbReference type="SUPFAM" id="SSF49899">
    <property type="entry name" value="Concanavalin A-like lectins/glucanases"/>
    <property type="match status" value="1"/>
</dbReference>
<dbReference type="Gene3D" id="1.10.510.10">
    <property type="entry name" value="Transferase(Phosphotransferase) domain 1"/>
    <property type="match status" value="1"/>
</dbReference>
<keyword evidence="10" id="KW-0430">Lectin</keyword>